<dbReference type="InterPro" id="IPR001478">
    <property type="entry name" value="PDZ"/>
</dbReference>
<dbReference type="SMART" id="SM00245">
    <property type="entry name" value="TSPc"/>
    <property type="match status" value="1"/>
</dbReference>
<dbReference type="PANTHER" id="PTHR32060:SF22">
    <property type="entry name" value="CARBOXYL-TERMINAL-PROCESSING PEPTIDASE 3, CHLOROPLASTIC"/>
    <property type="match status" value="1"/>
</dbReference>
<dbReference type="Pfam" id="PF17804">
    <property type="entry name" value="TSP_NTD"/>
    <property type="match status" value="1"/>
</dbReference>
<evidence type="ECO:0000256" key="5">
    <source>
        <dbReference type="RuleBase" id="RU004404"/>
    </source>
</evidence>
<dbReference type="GO" id="GO:0007165">
    <property type="term" value="P:signal transduction"/>
    <property type="evidence" value="ECO:0007669"/>
    <property type="project" value="TreeGrafter"/>
</dbReference>
<sequence length="766" mass="85634">MRLRFPRIRTAIACALVAITSLTAPSKAVAATNYNEVGRQLLIMLRNMHFEKRQFTADFQRELLTSYLEFVDMNKLYFLQSDVDEFQRKYGGQILVSLLKSEGVDAAAEIHERFVKRVTERNDKITELIKNGEFNFDGNETIELSREDADWPADAAEADAIWHKRIEESMLEEVLRQLDQSVGKESDDPIDPAIAESGEWKEHVDLADAREKLLNRYRRILENVQDTNLEDVADMFFSSIAGMYDPHSDYFSFSEEEQFRTSMENKLTGIGALLQSNDDGSTQIKGIVVGGPTDKAGALELDDKIIGVDHNNTGEMVDITYMKIDKVVELIRGDQGTTVRLKVIPAADETTIKEVTIVRDTVELKDNLATGELIHWQGSDDKPINVGWITVPSFYRDFDNGTTSLTRDVHQILKRQMAEGIDGLVIDLRGNGGGSLDEAVEMTGLFIPSGPVVQAKNTFGHVEVRRSSNRFPVYDGPLIVLTDKTSASASEIFAAALQDYNRALIVGDKSTFGKGTVQTVAPIKRAMPLLAHGDRAGTLKVTIQKFYRIAGGSTQLKGVEPDIVLPSRLDALEIGEDALTKPLPHDSIKPQTYKAYDPSSLARDLLAKRSAERIAASQEFQYIVSDIDRLKSKVEENELVINLRERLEEKAEMKELRDARRAEQKARFAQLRAHLEKSMVIKEVSLDTLKEDELPVVTDFTTGTQTMRQSPTEDADDAEKLEYPFGLSPAKREALFILSDILKLGQKQELPPVTAQLTAHIVDKAN</sequence>
<keyword evidence="2 5" id="KW-0645">Protease</keyword>
<dbReference type="GO" id="GO:0030288">
    <property type="term" value="C:outer membrane-bounded periplasmic space"/>
    <property type="evidence" value="ECO:0007669"/>
    <property type="project" value="TreeGrafter"/>
</dbReference>
<evidence type="ECO:0000256" key="2">
    <source>
        <dbReference type="ARBA" id="ARBA00022670"/>
    </source>
</evidence>
<evidence type="ECO:0000313" key="8">
    <source>
        <dbReference type="EMBL" id="QQL44167.1"/>
    </source>
</evidence>
<dbReference type="Gene3D" id="3.90.226.10">
    <property type="entry name" value="2-enoyl-CoA Hydratase, Chain A, domain 1"/>
    <property type="match status" value="1"/>
</dbReference>
<evidence type="ECO:0000256" key="7">
    <source>
        <dbReference type="SAM" id="SignalP"/>
    </source>
</evidence>
<proteinExistence type="inferred from homology"/>
<dbReference type="RefSeq" id="WP_164362481.1">
    <property type="nucleotide sequence ID" value="NZ_CP066776.1"/>
</dbReference>
<dbReference type="Proteomes" id="UP000475117">
    <property type="component" value="Chromosome"/>
</dbReference>
<dbReference type="CDD" id="cd07560">
    <property type="entry name" value="Peptidase_S41_CPP"/>
    <property type="match status" value="1"/>
</dbReference>
<comment type="similarity">
    <text evidence="1 5">Belongs to the peptidase S41A family.</text>
</comment>
<keyword evidence="6" id="KW-0175">Coiled coil</keyword>
<protein>
    <submittedName>
        <fullName evidence="8">Carboxy terminal-processing peptidase</fullName>
    </submittedName>
</protein>
<keyword evidence="4 5" id="KW-0720">Serine protease</keyword>
<dbReference type="GO" id="GO:0006508">
    <property type="term" value="P:proteolysis"/>
    <property type="evidence" value="ECO:0007669"/>
    <property type="project" value="UniProtKB-KW"/>
</dbReference>
<evidence type="ECO:0000256" key="1">
    <source>
        <dbReference type="ARBA" id="ARBA00009179"/>
    </source>
</evidence>
<dbReference type="GO" id="GO:0004175">
    <property type="term" value="F:endopeptidase activity"/>
    <property type="evidence" value="ECO:0007669"/>
    <property type="project" value="TreeGrafter"/>
</dbReference>
<dbReference type="InterPro" id="IPR036034">
    <property type="entry name" value="PDZ_sf"/>
</dbReference>
<dbReference type="AlphaFoldDB" id="A0A6B3L275"/>
<evidence type="ECO:0000313" key="9">
    <source>
        <dbReference type="Proteomes" id="UP000475117"/>
    </source>
</evidence>
<feature type="chain" id="PRO_5035234012" evidence="7">
    <location>
        <begin position="31"/>
        <end position="766"/>
    </location>
</feature>
<dbReference type="InterPro" id="IPR020992">
    <property type="entry name" value="Tail_Prtase_C"/>
</dbReference>
<dbReference type="FunFam" id="3.90.226.10:FF:000090">
    <property type="entry name" value="Tail-specific protease"/>
    <property type="match status" value="1"/>
</dbReference>
<dbReference type="SMART" id="SM00228">
    <property type="entry name" value="PDZ"/>
    <property type="match status" value="1"/>
</dbReference>
<dbReference type="InterPro" id="IPR004447">
    <property type="entry name" value="Peptidase_S41A"/>
</dbReference>
<dbReference type="InterPro" id="IPR005151">
    <property type="entry name" value="Tail-specific_protease"/>
</dbReference>
<evidence type="ECO:0000256" key="4">
    <source>
        <dbReference type="ARBA" id="ARBA00022825"/>
    </source>
</evidence>
<gene>
    <name evidence="8" type="ORF">G3M56_009695</name>
</gene>
<dbReference type="InterPro" id="IPR040573">
    <property type="entry name" value="TSP_N"/>
</dbReference>
<dbReference type="PROSITE" id="PS50106">
    <property type="entry name" value="PDZ"/>
    <property type="match status" value="1"/>
</dbReference>
<evidence type="ECO:0000256" key="3">
    <source>
        <dbReference type="ARBA" id="ARBA00022801"/>
    </source>
</evidence>
<dbReference type="InterPro" id="IPR029045">
    <property type="entry name" value="ClpP/crotonase-like_dom_sf"/>
</dbReference>
<reference evidence="8 9" key="1">
    <citation type="submission" date="2020-12" db="EMBL/GenBank/DDBJ databases">
        <title>Sulforoseuscoccus oceanibium gen. nov., sp. nov., a representative of the phylum Verrucomicrobia with special cytoplasmic membrane, and proposal of Sulforoseuscoccusaceae fam. nov.</title>
        <authorList>
            <person name="Xi F."/>
        </authorList>
    </citation>
    <scope>NUCLEOTIDE SEQUENCE [LARGE SCALE GENOMIC DNA]</scope>
    <source>
        <strain evidence="8 9">T37</strain>
    </source>
</reference>
<dbReference type="PANTHER" id="PTHR32060">
    <property type="entry name" value="TAIL-SPECIFIC PROTEASE"/>
    <property type="match status" value="1"/>
</dbReference>
<organism evidence="8 9">
    <name type="scientific">Sulfuriroseicoccus oceanibius</name>
    <dbReference type="NCBI Taxonomy" id="2707525"/>
    <lineage>
        <taxon>Bacteria</taxon>
        <taxon>Pseudomonadati</taxon>
        <taxon>Verrucomicrobiota</taxon>
        <taxon>Verrucomicrobiia</taxon>
        <taxon>Verrucomicrobiales</taxon>
        <taxon>Verrucomicrobiaceae</taxon>
        <taxon>Sulfuriroseicoccus</taxon>
    </lineage>
</organism>
<dbReference type="SUPFAM" id="SSF52096">
    <property type="entry name" value="ClpP/crotonase"/>
    <property type="match status" value="1"/>
</dbReference>
<dbReference type="Pfam" id="PF11818">
    <property type="entry name" value="DUF3340"/>
    <property type="match status" value="1"/>
</dbReference>
<dbReference type="NCBIfam" id="TIGR00225">
    <property type="entry name" value="prc"/>
    <property type="match status" value="1"/>
</dbReference>
<keyword evidence="9" id="KW-1185">Reference proteome</keyword>
<keyword evidence="7" id="KW-0732">Signal</keyword>
<dbReference type="CDD" id="cd06782">
    <property type="entry name" value="cpPDZ_CPP-like"/>
    <property type="match status" value="1"/>
</dbReference>
<dbReference type="KEGG" id="soa:G3M56_009695"/>
<feature type="coiled-coil region" evidence="6">
    <location>
        <begin position="630"/>
        <end position="666"/>
    </location>
</feature>
<dbReference type="GO" id="GO:0008236">
    <property type="term" value="F:serine-type peptidase activity"/>
    <property type="evidence" value="ECO:0007669"/>
    <property type="project" value="UniProtKB-KW"/>
</dbReference>
<keyword evidence="3 5" id="KW-0378">Hydrolase</keyword>
<evidence type="ECO:0000256" key="6">
    <source>
        <dbReference type="SAM" id="Coils"/>
    </source>
</evidence>
<dbReference type="Pfam" id="PF03572">
    <property type="entry name" value="Peptidase_S41"/>
    <property type="match status" value="1"/>
</dbReference>
<dbReference type="Pfam" id="PF00595">
    <property type="entry name" value="PDZ"/>
    <property type="match status" value="1"/>
</dbReference>
<accession>A0A6B3L275</accession>
<feature type="signal peptide" evidence="7">
    <location>
        <begin position="1"/>
        <end position="30"/>
    </location>
</feature>
<dbReference type="SUPFAM" id="SSF50156">
    <property type="entry name" value="PDZ domain-like"/>
    <property type="match status" value="1"/>
</dbReference>
<dbReference type="EMBL" id="CP066776">
    <property type="protein sequence ID" value="QQL44167.1"/>
    <property type="molecule type" value="Genomic_DNA"/>
</dbReference>
<dbReference type="Gene3D" id="2.30.42.10">
    <property type="match status" value="1"/>
</dbReference>
<name>A0A6B3L275_9BACT</name>